<evidence type="ECO:0000313" key="10">
    <source>
        <dbReference type="Proteomes" id="UP001243420"/>
    </source>
</evidence>
<keyword evidence="10" id="KW-1185">Reference proteome</keyword>
<reference evidence="9 10" key="1">
    <citation type="submission" date="2023-04" db="EMBL/GenBank/DDBJ databases">
        <title>Jannaschia ovalis sp. nov., a marine bacterium isolated from sea tidal flat.</title>
        <authorList>
            <person name="Kwon D.Y."/>
            <person name="Kim J.-J."/>
        </authorList>
    </citation>
    <scope>NUCLEOTIDE SEQUENCE [LARGE SCALE GENOMIC DNA]</scope>
    <source>
        <strain evidence="9 10">GRR-S6-38</strain>
    </source>
</reference>
<evidence type="ECO:0000256" key="6">
    <source>
        <dbReference type="PROSITE-ProRule" id="PRU00433"/>
    </source>
</evidence>
<keyword evidence="9" id="KW-0575">Peroxidase</keyword>
<dbReference type="GO" id="GO:0004601">
    <property type="term" value="F:peroxidase activity"/>
    <property type="evidence" value="ECO:0007669"/>
    <property type="project" value="UniProtKB-KW"/>
</dbReference>
<keyword evidence="4" id="KW-0560">Oxidoreductase</keyword>
<keyword evidence="7" id="KW-0732">Signal</keyword>
<dbReference type="Proteomes" id="UP001243420">
    <property type="component" value="Chromosome"/>
</dbReference>
<name>A0ABY8LIB2_9RHOB</name>
<evidence type="ECO:0000259" key="8">
    <source>
        <dbReference type="PROSITE" id="PS51007"/>
    </source>
</evidence>
<keyword evidence="5 6" id="KW-0408">Iron</keyword>
<evidence type="ECO:0000256" key="3">
    <source>
        <dbReference type="ARBA" id="ARBA00022723"/>
    </source>
</evidence>
<dbReference type="SUPFAM" id="SSF46626">
    <property type="entry name" value="Cytochrome c"/>
    <property type="match status" value="2"/>
</dbReference>
<feature type="domain" description="Cytochrome c" evidence="8">
    <location>
        <begin position="31"/>
        <end position="130"/>
    </location>
</feature>
<evidence type="ECO:0000256" key="7">
    <source>
        <dbReference type="SAM" id="SignalP"/>
    </source>
</evidence>
<comment type="subcellular location">
    <subcellularLocation>
        <location evidence="1">Cell envelope</location>
    </subcellularLocation>
</comment>
<feature type="chain" id="PRO_5045859042" evidence="7">
    <location>
        <begin position="21"/>
        <end position="431"/>
    </location>
</feature>
<gene>
    <name evidence="9" type="ORF">P8627_06575</name>
</gene>
<dbReference type="EMBL" id="CP122537">
    <property type="protein sequence ID" value="WGH79919.1"/>
    <property type="molecule type" value="Genomic_DNA"/>
</dbReference>
<dbReference type="InterPro" id="IPR004852">
    <property type="entry name" value="Di-haem_cyt_c_peroxidsae"/>
</dbReference>
<dbReference type="RefSeq" id="WP_279966916.1">
    <property type="nucleotide sequence ID" value="NZ_CP122537.1"/>
</dbReference>
<dbReference type="Gene3D" id="1.10.760.10">
    <property type="entry name" value="Cytochrome c-like domain"/>
    <property type="match status" value="2"/>
</dbReference>
<keyword evidence="2 6" id="KW-0349">Heme</keyword>
<dbReference type="PANTHER" id="PTHR30600">
    <property type="entry name" value="CYTOCHROME C PEROXIDASE-RELATED"/>
    <property type="match status" value="1"/>
</dbReference>
<evidence type="ECO:0000313" key="9">
    <source>
        <dbReference type="EMBL" id="WGH79919.1"/>
    </source>
</evidence>
<evidence type="ECO:0000256" key="1">
    <source>
        <dbReference type="ARBA" id="ARBA00004196"/>
    </source>
</evidence>
<keyword evidence="3 6" id="KW-0479">Metal-binding</keyword>
<feature type="domain" description="Cytochrome c" evidence="8">
    <location>
        <begin position="245"/>
        <end position="409"/>
    </location>
</feature>
<organism evidence="9 10">
    <name type="scientific">Jannaschia ovalis</name>
    <dbReference type="NCBI Taxonomy" id="3038773"/>
    <lineage>
        <taxon>Bacteria</taxon>
        <taxon>Pseudomonadati</taxon>
        <taxon>Pseudomonadota</taxon>
        <taxon>Alphaproteobacteria</taxon>
        <taxon>Rhodobacterales</taxon>
        <taxon>Roseobacteraceae</taxon>
        <taxon>Jannaschia</taxon>
    </lineage>
</organism>
<dbReference type="Pfam" id="PF03150">
    <property type="entry name" value="CCP_MauG"/>
    <property type="match status" value="1"/>
</dbReference>
<evidence type="ECO:0000256" key="4">
    <source>
        <dbReference type="ARBA" id="ARBA00023002"/>
    </source>
</evidence>
<proteinExistence type="predicted"/>
<evidence type="ECO:0000256" key="2">
    <source>
        <dbReference type="ARBA" id="ARBA00022617"/>
    </source>
</evidence>
<accession>A0ABY8LIB2</accession>
<evidence type="ECO:0000256" key="5">
    <source>
        <dbReference type="ARBA" id="ARBA00023004"/>
    </source>
</evidence>
<dbReference type="InterPro" id="IPR036909">
    <property type="entry name" value="Cyt_c-like_dom_sf"/>
</dbReference>
<dbReference type="PROSITE" id="PS51007">
    <property type="entry name" value="CYTC"/>
    <property type="match status" value="2"/>
</dbReference>
<sequence length="431" mass="46699">MFHRILLGVTLALASATAKAEEVEFHPFEADRAALGRLLFYDPILSGNRNIACATCHHHDTFSADALSLGIGEGGRGIGAKRMAGEGADAIRKRVPRHAPALWNVGATAFTSFFHDGRVARSGAYASGYDTPADDWLPERLPHLLAVQALFPMVAQFEMAGNPRENEVAGAIHDRVDYAWPIIAKRVRGIPEYGALFTAAFDLRGPEAVEIAHIAIALADFMGSEWRSLDAPWDDWRAGRGELSPAQHRGRALFFGRANCASCHAGPLFTDHDFHALALPPFGPGRTRPFDPLPRDIGRMAATDDLEDAYRFRTPSLRNVTLTAPYGHNGAYPTLAGIIRHHADPLAALDAWTPDLAKLPEAPWLTATDFVIRQDRREMARVRAAVDIAPVALSEAEIADLVAFLGALEGRESVKGRLGKPAAVPSGLPVE</sequence>
<feature type="signal peptide" evidence="7">
    <location>
        <begin position="1"/>
        <end position="20"/>
    </location>
</feature>
<protein>
    <submittedName>
        <fullName evidence="9">Cytochrome c peroxidase</fullName>
    </submittedName>
</protein>
<dbReference type="InterPro" id="IPR009056">
    <property type="entry name" value="Cyt_c-like_dom"/>
</dbReference>
<dbReference type="InterPro" id="IPR051395">
    <property type="entry name" value="Cytochrome_c_Peroxidase/MauG"/>
</dbReference>